<keyword evidence="4" id="KW-0378">Hydrolase</keyword>
<dbReference type="InterPro" id="IPR016518">
    <property type="entry name" value="Alpha-L-fucosidase"/>
</dbReference>
<dbReference type="RefSeq" id="WP_379870677.1">
    <property type="nucleotide sequence ID" value="NZ_JBHTBH010000004.1"/>
</dbReference>
<dbReference type="Gene3D" id="2.70.98.50">
    <property type="entry name" value="putative glycoside hydrolase family protein from bacillus halodurans"/>
    <property type="match status" value="1"/>
</dbReference>
<organism evidence="4 5">
    <name type="scientific">Marinactinospora rubrisoli</name>
    <dbReference type="NCBI Taxonomy" id="2715399"/>
    <lineage>
        <taxon>Bacteria</taxon>
        <taxon>Bacillati</taxon>
        <taxon>Actinomycetota</taxon>
        <taxon>Actinomycetes</taxon>
        <taxon>Streptosporangiales</taxon>
        <taxon>Nocardiopsidaceae</taxon>
        <taxon>Marinactinospora</taxon>
    </lineage>
</organism>
<sequence>MPPSPRPTAPDGRTSPSELVLWYRRPATVWEGECLPIGNGALGVGVFGGVRHERLQFTEKTLWTGGPGSREGYDHGDWPEPRTTVIEELRRRIDQRGRVSPEELARRLGRPRRGYGAQQTFGDLLLDFPDAPDGIPAGYRRALDLDDAVATIRYRHRGVAHRREYFASHPAGVVVGRLSADRAGAVTVTVGFRTPHPGVRVTADSGRLMVRGALTDNGLVFEAQVHVMAESGTVTDDGTRLTVTGADSVLIVLAAGTDYAPRYPGYRGADPHRAVTDAVDRAVRRDPAALRAEHVADHRGLFHRVRLDLDHHVPDRPTDELLAGYRGTGGPAERALERLYFQYGRYLLIASSRPGTLPAHLQGVWNDSTSPPWSADYHTNINLQMAYWPAETTNLPETAEPLDDFVTALRVPGRRTAARIFGSPGWVVFNETNAFGFTGVHDYPTAFWFPEAAAWLALMLWDRYRFGLDREHLRRTVYPALREAGEFWLANLHPDPRDGTLVVSPSYSPEHGDVTAGAAMSQQIVGELLDATLRAAETLDTDPGLRADLGAALARLDPGLRIGGWRHLQEWRADLDDPHDTHRHVSHLFALHPGSRIHPGTPESAAARVSLTARGDGGTGWSRAWKINHWARLHDGDHAHRVLAGQLRESTLPNLWDTHPPFQLDGNLGATAGIAEMLLQSHLDAVDVLPALPRTWPTGTATGLRARGDITVDISWTDGHPTTVTLHTARNGTVHVRSTLFQEPFTVTTAPLESPRFRRVTPTSIILETHAGATYSLTRAENDHAQTPSGGVVEFYSFPGSRQHFRGATSEDRHP</sequence>
<dbReference type="InterPro" id="IPR049053">
    <property type="entry name" value="AFCA-like_C"/>
</dbReference>
<evidence type="ECO:0000259" key="1">
    <source>
        <dbReference type="Pfam" id="PF14498"/>
    </source>
</evidence>
<protein>
    <submittedName>
        <fullName evidence="4">Glycoside hydrolase N-terminal domain-containing protein</fullName>
    </submittedName>
</protein>
<reference evidence="5" key="1">
    <citation type="journal article" date="2019" name="Int. J. Syst. Evol. Microbiol.">
        <title>The Global Catalogue of Microorganisms (GCM) 10K type strain sequencing project: providing services to taxonomists for standard genome sequencing and annotation.</title>
        <authorList>
            <consortium name="The Broad Institute Genomics Platform"/>
            <consortium name="The Broad Institute Genome Sequencing Center for Infectious Disease"/>
            <person name="Wu L."/>
            <person name="Ma J."/>
        </authorList>
    </citation>
    <scope>NUCLEOTIDE SEQUENCE [LARGE SCALE GENOMIC DNA]</scope>
    <source>
        <strain evidence="5">CGMCC 4.7382</strain>
    </source>
</reference>
<accession>A0ABW2KEU2</accession>
<evidence type="ECO:0000313" key="5">
    <source>
        <dbReference type="Proteomes" id="UP001596540"/>
    </source>
</evidence>
<dbReference type="InterPro" id="IPR013780">
    <property type="entry name" value="Glyco_hydro_b"/>
</dbReference>
<dbReference type="Gene3D" id="2.60.40.1180">
    <property type="entry name" value="Golgi alpha-mannosidase II"/>
    <property type="match status" value="1"/>
</dbReference>
<dbReference type="EMBL" id="JBHTBH010000004">
    <property type="protein sequence ID" value="MFC7328055.1"/>
    <property type="molecule type" value="Genomic_DNA"/>
</dbReference>
<dbReference type="SUPFAM" id="SSF48208">
    <property type="entry name" value="Six-hairpin glycosidases"/>
    <property type="match status" value="1"/>
</dbReference>
<evidence type="ECO:0000259" key="2">
    <source>
        <dbReference type="Pfam" id="PF21307"/>
    </source>
</evidence>
<dbReference type="InterPro" id="IPR008928">
    <property type="entry name" value="6-hairpin_glycosidase_sf"/>
</dbReference>
<evidence type="ECO:0000313" key="4">
    <source>
        <dbReference type="EMBL" id="MFC7328055.1"/>
    </source>
</evidence>
<dbReference type="Pfam" id="PF14498">
    <property type="entry name" value="Glyco_hyd_65N_2"/>
    <property type="match status" value="1"/>
</dbReference>
<dbReference type="PANTHER" id="PTHR31084">
    <property type="entry name" value="ALPHA-L-FUCOSIDASE 2"/>
    <property type="match status" value="1"/>
</dbReference>
<evidence type="ECO:0000259" key="3">
    <source>
        <dbReference type="Pfam" id="PF22124"/>
    </source>
</evidence>
<feature type="domain" description="Alpha fucosidase A-like C-terminal" evidence="2">
    <location>
        <begin position="680"/>
        <end position="777"/>
    </location>
</feature>
<name>A0ABW2KEU2_9ACTN</name>
<dbReference type="Pfam" id="PF21307">
    <property type="entry name" value="Glyco_hydro_95_C"/>
    <property type="match status" value="1"/>
</dbReference>
<dbReference type="InterPro" id="IPR027414">
    <property type="entry name" value="GH95_N_dom"/>
</dbReference>
<dbReference type="Pfam" id="PF22124">
    <property type="entry name" value="Glyco_hydro_95_cat"/>
    <property type="match status" value="1"/>
</dbReference>
<comment type="caution">
    <text evidence="4">The sequence shown here is derived from an EMBL/GenBank/DDBJ whole genome shotgun (WGS) entry which is preliminary data.</text>
</comment>
<dbReference type="PIRSF" id="PIRSF007663">
    <property type="entry name" value="UCP007663"/>
    <property type="match status" value="1"/>
</dbReference>
<feature type="domain" description="Glycosyl hydrolase family 95 catalytic" evidence="3">
    <location>
        <begin position="289"/>
        <end position="678"/>
    </location>
</feature>
<dbReference type="Proteomes" id="UP001596540">
    <property type="component" value="Unassembled WGS sequence"/>
</dbReference>
<dbReference type="PANTHER" id="PTHR31084:SF19">
    <property type="entry name" value="GLYCOSYL HYDROLASE FAMILY 95 N-TERMINAL DOMAIN-CONTAINING PROTEIN"/>
    <property type="match status" value="1"/>
</dbReference>
<feature type="domain" description="Glycosyl hydrolase family 95 N-terminal" evidence="1">
    <location>
        <begin position="21"/>
        <end position="260"/>
    </location>
</feature>
<keyword evidence="5" id="KW-1185">Reference proteome</keyword>
<dbReference type="InterPro" id="IPR054363">
    <property type="entry name" value="GH95_cat"/>
</dbReference>
<proteinExistence type="predicted"/>
<gene>
    <name evidence="4" type="ORF">ACFQRF_09920</name>
</gene>
<dbReference type="GO" id="GO:0016787">
    <property type="term" value="F:hydrolase activity"/>
    <property type="evidence" value="ECO:0007669"/>
    <property type="project" value="UniProtKB-KW"/>
</dbReference>